<name>A0AC60PL19_IXOPE</name>
<proteinExistence type="predicted"/>
<evidence type="ECO:0000313" key="1">
    <source>
        <dbReference type="EMBL" id="KAG0421562.1"/>
    </source>
</evidence>
<reference evidence="1 2" key="1">
    <citation type="journal article" date="2020" name="Cell">
        <title>Large-Scale Comparative Analyses of Tick Genomes Elucidate Their Genetic Diversity and Vector Capacities.</title>
        <authorList>
            <consortium name="Tick Genome and Microbiome Consortium (TIGMIC)"/>
            <person name="Jia N."/>
            <person name="Wang J."/>
            <person name="Shi W."/>
            <person name="Du L."/>
            <person name="Sun Y."/>
            <person name="Zhan W."/>
            <person name="Jiang J.F."/>
            <person name="Wang Q."/>
            <person name="Zhang B."/>
            <person name="Ji P."/>
            <person name="Bell-Sakyi L."/>
            <person name="Cui X.M."/>
            <person name="Yuan T.T."/>
            <person name="Jiang B.G."/>
            <person name="Yang W.F."/>
            <person name="Lam T.T."/>
            <person name="Chang Q.C."/>
            <person name="Ding S.J."/>
            <person name="Wang X.J."/>
            <person name="Zhu J.G."/>
            <person name="Ruan X.D."/>
            <person name="Zhao L."/>
            <person name="Wei J.T."/>
            <person name="Ye R.Z."/>
            <person name="Que T.C."/>
            <person name="Du C.H."/>
            <person name="Zhou Y.H."/>
            <person name="Cheng J.X."/>
            <person name="Dai P.F."/>
            <person name="Guo W.B."/>
            <person name="Han X.H."/>
            <person name="Huang E.J."/>
            <person name="Li L.F."/>
            <person name="Wei W."/>
            <person name="Gao Y.C."/>
            <person name="Liu J.Z."/>
            <person name="Shao H.Z."/>
            <person name="Wang X."/>
            <person name="Wang C.C."/>
            <person name="Yang T.C."/>
            <person name="Huo Q.B."/>
            <person name="Li W."/>
            <person name="Chen H.Y."/>
            <person name="Chen S.E."/>
            <person name="Zhou L.G."/>
            <person name="Ni X.B."/>
            <person name="Tian J.H."/>
            <person name="Sheng Y."/>
            <person name="Liu T."/>
            <person name="Pan Y.S."/>
            <person name="Xia L.Y."/>
            <person name="Li J."/>
            <person name="Zhao F."/>
            <person name="Cao W.C."/>
        </authorList>
    </citation>
    <scope>NUCLEOTIDE SEQUENCE [LARGE SCALE GENOMIC DNA]</scope>
    <source>
        <strain evidence="1">Iper-2018</strain>
    </source>
</reference>
<comment type="caution">
    <text evidence="1">The sequence shown here is derived from an EMBL/GenBank/DDBJ whole genome shotgun (WGS) entry which is preliminary data.</text>
</comment>
<protein>
    <submittedName>
        <fullName evidence="1">Uncharacterized protein</fullName>
    </submittedName>
</protein>
<dbReference type="EMBL" id="JABSTQ010010346">
    <property type="protein sequence ID" value="KAG0421562.1"/>
    <property type="molecule type" value="Genomic_DNA"/>
</dbReference>
<accession>A0AC60PL19</accession>
<evidence type="ECO:0000313" key="2">
    <source>
        <dbReference type="Proteomes" id="UP000805193"/>
    </source>
</evidence>
<keyword evidence="2" id="KW-1185">Reference proteome</keyword>
<dbReference type="Proteomes" id="UP000805193">
    <property type="component" value="Unassembled WGS sequence"/>
</dbReference>
<gene>
    <name evidence="1" type="ORF">HPB47_002524</name>
</gene>
<organism evidence="1 2">
    <name type="scientific">Ixodes persulcatus</name>
    <name type="common">Taiga tick</name>
    <dbReference type="NCBI Taxonomy" id="34615"/>
    <lineage>
        <taxon>Eukaryota</taxon>
        <taxon>Metazoa</taxon>
        <taxon>Ecdysozoa</taxon>
        <taxon>Arthropoda</taxon>
        <taxon>Chelicerata</taxon>
        <taxon>Arachnida</taxon>
        <taxon>Acari</taxon>
        <taxon>Parasitiformes</taxon>
        <taxon>Ixodida</taxon>
        <taxon>Ixodoidea</taxon>
        <taxon>Ixodidae</taxon>
        <taxon>Ixodinae</taxon>
        <taxon>Ixodes</taxon>
    </lineage>
</organism>
<sequence length="197" mass="22111">MSNDYEENLSFPFSVSGSLDLKNLGEGCGSIPEKGERREAPRSDARLMERRLPVPSSTAQLPPRDRTGENLPLNAQHAAGGPFERKRRLTPVIPEEHGTTSTRNILGNETERGTSEEQLVQCLYTLFANKPALAHSNQIWAQFWKIHQLFLKHNTAVPSSASVERLFSVAGDVFSRKRGNITDENFYRQLLLKGSDY</sequence>